<gene>
    <name evidence="2" type="ORF">HPBE_LOCUS646</name>
</gene>
<feature type="compositionally biased region" description="Basic and acidic residues" evidence="1">
    <location>
        <begin position="8"/>
        <end position="25"/>
    </location>
</feature>
<name>A0A183F3A3_HELPZ</name>
<dbReference type="WBParaSite" id="HPBE_0000064501-mRNA-1">
    <property type="protein sequence ID" value="HPBE_0000064501-mRNA-1"/>
    <property type="gene ID" value="HPBE_0000064501"/>
</dbReference>
<reference evidence="2 3" key="1">
    <citation type="submission" date="2018-11" db="EMBL/GenBank/DDBJ databases">
        <authorList>
            <consortium name="Pathogen Informatics"/>
        </authorList>
    </citation>
    <scope>NUCLEOTIDE SEQUENCE [LARGE SCALE GENOMIC DNA]</scope>
</reference>
<dbReference type="EMBL" id="UZAH01000503">
    <property type="protein sequence ID" value="VDO19028.1"/>
    <property type="molecule type" value="Genomic_DNA"/>
</dbReference>
<dbReference type="AlphaFoldDB" id="A0A183F3A3"/>
<keyword evidence="3" id="KW-1185">Reference proteome</keyword>
<sequence length="91" mass="10098">MGTRNVGHRREPSVARAAATKDGERSSVCNSLSRHRCTATVDAFPFRRCDNVADHRQSMGLPTQSIPSGAEPHTRMDEQSFVLNKLESIFL</sequence>
<evidence type="ECO:0000313" key="4">
    <source>
        <dbReference type="WBParaSite" id="HPBE_0000064501-mRNA-1"/>
    </source>
</evidence>
<proteinExistence type="predicted"/>
<evidence type="ECO:0000256" key="1">
    <source>
        <dbReference type="SAM" id="MobiDB-lite"/>
    </source>
</evidence>
<feature type="region of interest" description="Disordered" evidence="1">
    <location>
        <begin position="1"/>
        <end position="25"/>
    </location>
</feature>
<evidence type="ECO:0000313" key="2">
    <source>
        <dbReference type="EMBL" id="VDO19028.1"/>
    </source>
</evidence>
<dbReference type="Proteomes" id="UP000050761">
    <property type="component" value="Unassembled WGS sequence"/>
</dbReference>
<reference evidence="4" key="2">
    <citation type="submission" date="2019-09" db="UniProtKB">
        <authorList>
            <consortium name="WormBaseParasite"/>
        </authorList>
    </citation>
    <scope>IDENTIFICATION</scope>
</reference>
<evidence type="ECO:0000313" key="3">
    <source>
        <dbReference type="Proteomes" id="UP000050761"/>
    </source>
</evidence>
<accession>A0A183F3A3</accession>
<protein>
    <submittedName>
        <fullName evidence="2 4">Uncharacterized protein</fullName>
    </submittedName>
</protein>
<accession>A0A3P7WN55</accession>
<organism evidence="3 4">
    <name type="scientific">Heligmosomoides polygyrus</name>
    <name type="common">Parasitic roundworm</name>
    <dbReference type="NCBI Taxonomy" id="6339"/>
    <lineage>
        <taxon>Eukaryota</taxon>
        <taxon>Metazoa</taxon>
        <taxon>Ecdysozoa</taxon>
        <taxon>Nematoda</taxon>
        <taxon>Chromadorea</taxon>
        <taxon>Rhabditida</taxon>
        <taxon>Rhabditina</taxon>
        <taxon>Rhabditomorpha</taxon>
        <taxon>Strongyloidea</taxon>
        <taxon>Heligmosomidae</taxon>
        <taxon>Heligmosomoides</taxon>
    </lineage>
</organism>